<feature type="domain" description="AB hydrolase-1" evidence="1">
    <location>
        <begin position="65"/>
        <end position="279"/>
    </location>
</feature>
<dbReference type="PANTHER" id="PTHR37017">
    <property type="entry name" value="AB HYDROLASE-1 DOMAIN-CONTAINING PROTEIN-RELATED"/>
    <property type="match status" value="1"/>
</dbReference>
<evidence type="ECO:0000259" key="1">
    <source>
        <dbReference type="Pfam" id="PF12697"/>
    </source>
</evidence>
<comment type="caution">
    <text evidence="2">The sequence shown here is derived from an EMBL/GenBank/DDBJ whole genome shotgun (WGS) entry which is preliminary data.</text>
</comment>
<dbReference type="InterPro" id="IPR052897">
    <property type="entry name" value="Sec-Metab_Biosynth_Hydrolase"/>
</dbReference>
<accession>A0A917U4M5</accession>
<dbReference type="Gene3D" id="3.40.50.1820">
    <property type="entry name" value="alpha/beta hydrolase"/>
    <property type="match status" value="1"/>
</dbReference>
<protein>
    <submittedName>
        <fullName evidence="2">Alpha/beta hydrolase</fullName>
    </submittedName>
</protein>
<gene>
    <name evidence="2" type="ORF">GCM10007977_069440</name>
</gene>
<dbReference type="InterPro" id="IPR029058">
    <property type="entry name" value="AB_hydrolase_fold"/>
</dbReference>
<reference evidence="2" key="2">
    <citation type="submission" date="2020-09" db="EMBL/GenBank/DDBJ databases">
        <authorList>
            <person name="Sun Q."/>
            <person name="Ohkuma M."/>
        </authorList>
    </citation>
    <scope>NUCLEOTIDE SEQUENCE</scope>
    <source>
        <strain evidence="2">JCM 19831</strain>
    </source>
</reference>
<evidence type="ECO:0000313" key="2">
    <source>
        <dbReference type="EMBL" id="GGM57916.1"/>
    </source>
</evidence>
<keyword evidence="2" id="KW-0378">Hydrolase</keyword>
<dbReference type="Proteomes" id="UP000642070">
    <property type="component" value="Unassembled WGS sequence"/>
</dbReference>
<dbReference type="GO" id="GO:0016787">
    <property type="term" value="F:hydrolase activity"/>
    <property type="evidence" value="ECO:0007669"/>
    <property type="project" value="UniProtKB-KW"/>
</dbReference>
<dbReference type="EMBL" id="BMPI01000040">
    <property type="protein sequence ID" value="GGM57916.1"/>
    <property type="molecule type" value="Genomic_DNA"/>
</dbReference>
<organism evidence="2 3">
    <name type="scientific">Dactylosporangium sucinum</name>
    <dbReference type="NCBI Taxonomy" id="1424081"/>
    <lineage>
        <taxon>Bacteria</taxon>
        <taxon>Bacillati</taxon>
        <taxon>Actinomycetota</taxon>
        <taxon>Actinomycetes</taxon>
        <taxon>Micromonosporales</taxon>
        <taxon>Micromonosporaceae</taxon>
        <taxon>Dactylosporangium</taxon>
    </lineage>
</organism>
<dbReference type="InterPro" id="IPR000073">
    <property type="entry name" value="AB_hydrolase_1"/>
</dbReference>
<keyword evidence="3" id="KW-1185">Reference proteome</keyword>
<dbReference type="AlphaFoldDB" id="A0A917U4M5"/>
<dbReference type="SUPFAM" id="SSF53474">
    <property type="entry name" value="alpha/beta-Hydrolases"/>
    <property type="match status" value="1"/>
</dbReference>
<dbReference type="PANTHER" id="PTHR37017:SF11">
    <property type="entry name" value="ESTERASE_LIPASE_THIOESTERASE DOMAIN-CONTAINING PROTEIN"/>
    <property type="match status" value="1"/>
</dbReference>
<dbReference type="Pfam" id="PF12697">
    <property type="entry name" value="Abhydrolase_6"/>
    <property type="match status" value="1"/>
</dbReference>
<reference evidence="2" key="1">
    <citation type="journal article" date="2014" name="Int. J. Syst. Evol. Microbiol.">
        <title>Complete genome sequence of Corynebacterium casei LMG S-19264T (=DSM 44701T), isolated from a smear-ripened cheese.</title>
        <authorList>
            <consortium name="US DOE Joint Genome Institute (JGI-PGF)"/>
            <person name="Walter F."/>
            <person name="Albersmeier A."/>
            <person name="Kalinowski J."/>
            <person name="Ruckert C."/>
        </authorList>
    </citation>
    <scope>NUCLEOTIDE SEQUENCE</scope>
    <source>
        <strain evidence="2">JCM 19831</strain>
    </source>
</reference>
<sequence length="290" mass="29757">MTVRVTPGGPGIGGAMDRTTRLLRGGVIVAVVAALLLVVGGASPPSAAALAVRLPPPQCATKPTVVLVHGAWAGTSSWTPVLERLRHEGYQVRAFANPLRGLTSDAAAAGAFIASLRGPVVAVGHSYGGSVITNATDGNANVKALVYVDAAAPAVGETTGQLSGEGSALSGDPADLYDTVGTDLYLHRTLFQHSFAQDLPLEESATLWAGQRPAAQAAFTTKSARAAWRTKPSWYVIGDADKIITPQSQQMMAKRAGSHVTTVPGGSHLTLLSHPGPVTDTILTAARTAC</sequence>
<proteinExistence type="predicted"/>
<evidence type="ECO:0000313" key="3">
    <source>
        <dbReference type="Proteomes" id="UP000642070"/>
    </source>
</evidence>
<name>A0A917U4M5_9ACTN</name>